<feature type="transmembrane region" description="Helical" evidence="6">
    <location>
        <begin position="210"/>
        <end position="240"/>
    </location>
</feature>
<keyword evidence="4 6" id="KW-1133">Transmembrane helix</keyword>
<organism evidence="8 9">
    <name type="scientific">Paraphotobacterium marinum</name>
    <dbReference type="NCBI Taxonomy" id="1755811"/>
    <lineage>
        <taxon>Bacteria</taxon>
        <taxon>Pseudomonadati</taxon>
        <taxon>Pseudomonadota</taxon>
        <taxon>Gammaproteobacteria</taxon>
        <taxon>Vibrionales</taxon>
        <taxon>Vibrionaceae</taxon>
        <taxon>Paraphotobacterium</taxon>
    </lineage>
</organism>
<feature type="transmembrane region" description="Helical" evidence="6">
    <location>
        <begin position="7"/>
        <end position="24"/>
    </location>
</feature>
<dbReference type="InterPro" id="IPR011701">
    <property type="entry name" value="MFS"/>
</dbReference>
<keyword evidence="2" id="KW-0813">Transport</keyword>
<dbReference type="GO" id="GO:0005886">
    <property type="term" value="C:plasma membrane"/>
    <property type="evidence" value="ECO:0007669"/>
    <property type="project" value="TreeGrafter"/>
</dbReference>
<feature type="transmembrane region" description="Helical" evidence="6">
    <location>
        <begin position="276"/>
        <end position="295"/>
    </location>
</feature>
<dbReference type="InterPro" id="IPR036259">
    <property type="entry name" value="MFS_trans_sf"/>
</dbReference>
<feature type="domain" description="Major facilitator superfamily (MFS) profile" evidence="7">
    <location>
        <begin position="6"/>
        <end position="389"/>
    </location>
</feature>
<dbReference type="InterPro" id="IPR020846">
    <property type="entry name" value="MFS_dom"/>
</dbReference>
<dbReference type="PROSITE" id="PS50850">
    <property type="entry name" value="MFS"/>
    <property type="match status" value="1"/>
</dbReference>
<dbReference type="Pfam" id="PF07690">
    <property type="entry name" value="MFS_1"/>
    <property type="match status" value="1"/>
</dbReference>
<reference evidence="8 9" key="1">
    <citation type="journal article" date="2016" name="Int. J. Syst. Evol. Microbiol.">
        <title>Paraphotobacterium marinum gen. nov., sp. nov., a member of the family Vibrionaceae, isolated from surface seawater.</title>
        <authorList>
            <person name="Huang Z."/>
            <person name="Dong C."/>
            <person name="Shao Z."/>
        </authorList>
    </citation>
    <scope>NUCLEOTIDE SEQUENCE [LARGE SCALE GENOMIC DNA]</scope>
    <source>
        <strain evidence="8 9">NSCS20N07D</strain>
    </source>
</reference>
<feature type="transmembrane region" description="Helical" evidence="6">
    <location>
        <begin position="246"/>
        <end position="264"/>
    </location>
</feature>
<feature type="transmembrane region" description="Helical" evidence="6">
    <location>
        <begin position="368"/>
        <end position="387"/>
    </location>
</feature>
<evidence type="ECO:0000256" key="4">
    <source>
        <dbReference type="ARBA" id="ARBA00022989"/>
    </source>
</evidence>
<evidence type="ECO:0000256" key="1">
    <source>
        <dbReference type="ARBA" id="ARBA00004141"/>
    </source>
</evidence>
<dbReference type="KEGG" id="pmai:CF386_08255"/>
<feature type="transmembrane region" description="Helical" evidence="6">
    <location>
        <begin position="75"/>
        <end position="98"/>
    </location>
</feature>
<dbReference type="GO" id="GO:0022857">
    <property type="term" value="F:transmembrane transporter activity"/>
    <property type="evidence" value="ECO:0007669"/>
    <property type="project" value="InterPro"/>
</dbReference>
<evidence type="ECO:0000256" key="5">
    <source>
        <dbReference type="ARBA" id="ARBA00023136"/>
    </source>
</evidence>
<dbReference type="OrthoDB" id="9814303at2"/>
<proteinExistence type="predicted"/>
<dbReference type="Proteomes" id="UP000242175">
    <property type="component" value="Chromosome small"/>
</dbReference>
<name>A0A220VFH1_9GAMM</name>
<dbReference type="CDD" id="cd17320">
    <property type="entry name" value="MFS_MdfA_MDR_like"/>
    <property type="match status" value="1"/>
</dbReference>
<keyword evidence="9" id="KW-1185">Reference proteome</keyword>
<keyword evidence="3 6" id="KW-0812">Transmembrane</keyword>
<dbReference type="RefSeq" id="WP_089073959.1">
    <property type="nucleotide sequence ID" value="NZ_CBCSAM010000002.1"/>
</dbReference>
<comment type="subcellular location">
    <subcellularLocation>
        <location evidence="1">Membrane</location>
        <topology evidence="1">Multi-pass membrane protein</topology>
    </subcellularLocation>
</comment>
<evidence type="ECO:0000256" key="6">
    <source>
        <dbReference type="SAM" id="Phobius"/>
    </source>
</evidence>
<feature type="transmembrane region" description="Helical" evidence="6">
    <location>
        <begin position="339"/>
        <end position="362"/>
    </location>
</feature>
<keyword evidence="5 6" id="KW-0472">Membrane</keyword>
<feature type="transmembrane region" description="Helical" evidence="6">
    <location>
        <begin position="104"/>
        <end position="125"/>
    </location>
</feature>
<dbReference type="AlphaFoldDB" id="A0A220VFH1"/>
<evidence type="ECO:0000256" key="2">
    <source>
        <dbReference type="ARBA" id="ARBA00022448"/>
    </source>
</evidence>
<dbReference type="EMBL" id="CP022356">
    <property type="protein sequence ID" value="ASK79051.1"/>
    <property type="molecule type" value="Genomic_DNA"/>
</dbReference>
<dbReference type="SUPFAM" id="SSF103473">
    <property type="entry name" value="MFS general substrate transporter"/>
    <property type="match status" value="1"/>
</dbReference>
<feature type="transmembrane region" description="Helical" evidence="6">
    <location>
        <begin position="165"/>
        <end position="183"/>
    </location>
</feature>
<feature type="transmembrane region" description="Helical" evidence="6">
    <location>
        <begin position="44"/>
        <end position="63"/>
    </location>
</feature>
<dbReference type="PANTHER" id="PTHR23502:SF132">
    <property type="entry name" value="POLYAMINE TRANSPORTER 2-RELATED"/>
    <property type="match status" value="1"/>
</dbReference>
<evidence type="ECO:0000259" key="7">
    <source>
        <dbReference type="PROSITE" id="PS50850"/>
    </source>
</evidence>
<accession>A0A220VFH1</accession>
<sequence>MIDNKNIVFVYAIALLIALPPFAIDTYMPSFGNIALSMNVSVSLLPISITAYFIGYGIGVFIWGSLSDRYGRKKILTIGVLTFIIATSLCLLTNNFLIFKFLRLIQGLSGSSTGIIAMAIIRDYYQGKELTKKMATINSIMMGAPLLAPIIGSAMMHYFKIWESIFVFLLCYGALLLIITLQLKESIKQKTQNKIIDLKLYTVHLKNKKFVLLSIIPGLSFASYFVFIGNSSVLLISFFHLSQFEYSFFFALNIFVSLIAQQILKKIVDRYKASNIIITCLTVALCGNILAFSFSHYVVNIYAFSLSITLICGSLSPIGTICASNAISAVKESFGTANALSRLFSFSMAGLATFVSSMFYGIDLMKAINLQQLCIISLIIIIIFYNLKSKHLS</sequence>
<evidence type="ECO:0000313" key="8">
    <source>
        <dbReference type="EMBL" id="ASK79051.1"/>
    </source>
</evidence>
<gene>
    <name evidence="8" type="ORF">CF386_08255</name>
</gene>
<protein>
    <recommendedName>
        <fullName evidence="7">Major facilitator superfamily (MFS) profile domain-containing protein</fullName>
    </recommendedName>
</protein>
<evidence type="ECO:0000256" key="3">
    <source>
        <dbReference type="ARBA" id="ARBA00022692"/>
    </source>
</evidence>
<dbReference type="Gene3D" id="1.20.1720.10">
    <property type="entry name" value="Multidrug resistance protein D"/>
    <property type="match status" value="1"/>
</dbReference>
<feature type="transmembrane region" description="Helical" evidence="6">
    <location>
        <begin position="137"/>
        <end position="159"/>
    </location>
</feature>
<evidence type="ECO:0000313" key="9">
    <source>
        <dbReference type="Proteomes" id="UP000242175"/>
    </source>
</evidence>
<dbReference type="PANTHER" id="PTHR23502">
    <property type="entry name" value="MAJOR FACILITATOR SUPERFAMILY"/>
    <property type="match status" value="1"/>
</dbReference>
<feature type="transmembrane region" description="Helical" evidence="6">
    <location>
        <begin position="301"/>
        <end position="327"/>
    </location>
</feature>